<dbReference type="Proteomes" id="UP000245166">
    <property type="component" value="Unassembled WGS sequence"/>
</dbReference>
<keyword evidence="3" id="KW-0238">DNA-binding</keyword>
<keyword evidence="1" id="KW-0678">Repressor</keyword>
<dbReference type="GO" id="GO:0003700">
    <property type="term" value="F:DNA-binding transcription factor activity"/>
    <property type="evidence" value="ECO:0007669"/>
    <property type="project" value="TreeGrafter"/>
</dbReference>
<dbReference type="InterPro" id="IPR028082">
    <property type="entry name" value="Peripla_BP_I"/>
</dbReference>
<dbReference type="InterPro" id="IPR000843">
    <property type="entry name" value="HTH_LacI"/>
</dbReference>
<dbReference type="InterPro" id="IPR046335">
    <property type="entry name" value="LacI/GalR-like_sensor"/>
</dbReference>
<evidence type="ECO:0000259" key="5">
    <source>
        <dbReference type="PROSITE" id="PS50932"/>
    </source>
</evidence>
<dbReference type="PANTHER" id="PTHR30146">
    <property type="entry name" value="LACI-RELATED TRANSCRIPTIONAL REPRESSOR"/>
    <property type="match status" value="1"/>
</dbReference>
<feature type="domain" description="HTH lacI-type" evidence="5">
    <location>
        <begin position="11"/>
        <end position="69"/>
    </location>
</feature>
<dbReference type="SMART" id="SM00354">
    <property type="entry name" value="HTH_LACI"/>
    <property type="match status" value="1"/>
</dbReference>
<dbReference type="SUPFAM" id="SSF47413">
    <property type="entry name" value="lambda repressor-like DNA-binding domains"/>
    <property type="match status" value="1"/>
</dbReference>
<dbReference type="Pfam" id="PF13377">
    <property type="entry name" value="Peripla_BP_3"/>
    <property type="match status" value="1"/>
</dbReference>
<dbReference type="PROSITE" id="PS50943">
    <property type="entry name" value="HTH_CROC1"/>
    <property type="match status" value="1"/>
</dbReference>
<evidence type="ECO:0000259" key="6">
    <source>
        <dbReference type="PROSITE" id="PS50943"/>
    </source>
</evidence>
<evidence type="ECO:0000256" key="3">
    <source>
        <dbReference type="ARBA" id="ARBA00023125"/>
    </source>
</evidence>
<evidence type="ECO:0000256" key="4">
    <source>
        <dbReference type="ARBA" id="ARBA00023163"/>
    </source>
</evidence>
<keyword evidence="2" id="KW-0805">Transcription regulation</keyword>
<sequence length="359" mass="38658">MTTAPRQQRRITQRRIAELAGVSQSTVSLVVNGKADALTRIPADTRERVLQVLREAEYVADPAARRLAGVGNRLVGVFTYEPAFPSASRDFYAALLTGIESQAEQLGYDLLMFTSAPVVDGRRSLFHPNNRLRLADGCLLLGLEMDGADLERLLASGFPFVAVGRREARDVPYVAADYVAGTADLVARAWDLGHRRFAMLRRDSSGESVVDRHRGFVSELARRAPSGSATVLDRATDGEDLAADWQALRASGASVAFVESPGHALAIHALAHREGVRVPEDLSIVTLADPSHTSEGQVDLTRLSPPRTQLGAEAVALLGRILDPTEIVPDDDLRLTLPCSIVAGSTLASPPTPSEKESR</sequence>
<dbReference type="Gene3D" id="3.40.50.2300">
    <property type="match status" value="2"/>
</dbReference>
<evidence type="ECO:0000256" key="1">
    <source>
        <dbReference type="ARBA" id="ARBA00022491"/>
    </source>
</evidence>
<evidence type="ECO:0000313" key="7">
    <source>
        <dbReference type="EMBL" id="PWD49914.1"/>
    </source>
</evidence>
<dbReference type="CDD" id="cd06267">
    <property type="entry name" value="PBP1_LacI_sugar_binding-like"/>
    <property type="match status" value="1"/>
</dbReference>
<accession>A0A2U1ZSF0</accession>
<dbReference type="GO" id="GO:0000976">
    <property type="term" value="F:transcription cis-regulatory region binding"/>
    <property type="evidence" value="ECO:0007669"/>
    <property type="project" value="TreeGrafter"/>
</dbReference>
<dbReference type="Pfam" id="PF00356">
    <property type="entry name" value="LacI"/>
    <property type="match status" value="1"/>
</dbReference>
<dbReference type="OrthoDB" id="9790412at2"/>
<dbReference type="AlphaFoldDB" id="A0A2U1ZSF0"/>
<dbReference type="PROSITE" id="PS50932">
    <property type="entry name" value="HTH_LACI_2"/>
    <property type="match status" value="1"/>
</dbReference>
<evidence type="ECO:0000313" key="8">
    <source>
        <dbReference type="Proteomes" id="UP000245166"/>
    </source>
</evidence>
<evidence type="ECO:0000256" key="2">
    <source>
        <dbReference type="ARBA" id="ARBA00023015"/>
    </source>
</evidence>
<protein>
    <submittedName>
        <fullName evidence="7">LacI family transcriptional regulator</fullName>
    </submittedName>
</protein>
<gene>
    <name evidence="7" type="ORF">C8046_03680</name>
</gene>
<keyword evidence="4" id="KW-0804">Transcription</keyword>
<dbReference type="SUPFAM" id="SSF53822">
    <property type="entry name" value="Periplasmic binding protein-like I"/>
    <property type="match status" value="1"/>
</dbReference>
<proteinExistence type="predicted"/>
<dbReference type="CDD" id="cd01392">
    <property type="entry name" value="HTH_LacI"/>
    <property type="match status" value="1"/>
</dbReference>
<dbReference type="RefSeq" id="WP_109228298.1">
    <property type="nucleotide sequence ID" value="NZ_PYHR01000002.1"/>
</dbReference>
<reference evidence="7 8" key="1">
    <citation type="submission" date="2018-03" db="EMBL/GenBank/DDBJ databases">
        <title>Genome assembly of novel Miniimonas species PCH200.</title>
        <authorList>
            <person name="Thakur V."/>
            <person name="Kumar V."/>
            <person name="Singh D."/>
        </authorList>
    </citation>
    <scope>NUCLEOTIDE SEQUENCE [LARGE SCALE GENOMIC DNA]</scope>
    <source>
        <strain evidence="7 8">PCH200</strain>
    </source>
</reference>
<organism evidence="7 8">
    <name type="scientific">Serinibacter arcticus</name>
    <dbReference type="NCBI Taxonomy" id="1655435"/>
    <lineage>
        <taxon>Bacteria</taxon>
        <taxon>Bacillati</taxon>
        <taxon>Actinomycetota</taxon>
        <taxon>Actinomycetes</taxon>
        <taxon>Micrococcales</taxon>
        <taxon>Beutenbergiaceae</taxon>
        <taxon>Serinibacter</taxon>
    </lineage>
</organism>
<name>A0A2U1ZSF0_9MICO</name>
<dbReference type="PANTHER" id="PTHR30146:SF148">
    <property type="entry name" value="HTH-TYPE TRANSCRIPTIONAL REPRESSOR PURR-RELATED"/>
    <property type="match status" value="1"/>
</dbReference>
<dbReference type="InterPro" id="IPR001387">
    <property type="entry name" value="Cro/C1-type_HTH"/>
</dbReference>
<dbReference type="EMBL" id="PYHR01000002">
    <property type="protein sequence ID" value="PWD49914.1"/>
    <property type="molecule type" value="Genomic_DNA"/>
</dbReference>
<comment type="caution">
    <text evidence="7">The sequence shown here is derived from an EMBL/GenBank/DDBJ whole genome shotgun (WGS) entry which is preliminary data.</text>
</comment>
<feature type="domain" description="HTH cro/C1-type" evidence="6">
    <location>
        <begin position="6"/>
        <end position="35"/>
    </location>
</feature>
<dbReference type="InterPro" id="IPR010982">
    <property type="entry name" value="Lambda_DNA-bd_dom_sf"/>
</dbReference>
<dbReference type="Gene3D" id="1.10.260.40">
    <property type="entry name" value="lambda repressor-like DNA-binding domains"/>
    <property type="match status" value="1"/>
</dbReference>
<keyword evidence="8" id="KW-1185">Reference proteome</keyword>